<dbReference type="Proteomes" id="UP000001075">
    <property type="component" value="Unassembled WGS sequence"/>
</dbReference>
<accession>G3HDA7</accession>
<gene>
    <name evidence="1" type="ORF">I79_008487</name>
</gene>
<evidence type="ECO:0000313" key="1">
    <source>
        <dbReference type="EMBL" id="EGV96824.1"/>
    </source>
</evidence>
<name>G3HDA7_CRIGR</name>
<dbReference type="AlphaFoldDB" id="G3HDA7"/>
<evidence type="ECO:0000313" key="2">
    <source>
        <dbReference type="Proteomes" id="UP000001075"/>
    </source>
</evidence>
<protein>
    <submittedName>
        <fullName evidence="1">Uncharacterized protein</fullName>
    </submittedName>
</protein>
<dbReference type="EMBL" id="JH000293">
    <property type="protein sequence ID" value="EGV96824.1"/>
    <property type="molecule type" value="Genomic_DNA"/>
</dbReference>
<reference evidence="2" key="1">
    <citation type="journal article" date="2011" name="Nat. Biotechnol.">
        <title>The genomic sequence of the Chinese hamster ovary (CHO)-K1 cell line.</title>
        <authorList>
            <person name="Xu X."/>
            <person name="Nagarajan H."/>
            <person name="Lewis N.E."/>
            <person name="Pan S."/>
            <person name="Cai Z."/>
            <person name="Liu X."/>
            <person name="Chen W."/>
            <person name="Xie M."/>
            <person name="Wang W."/>
            <person name="Hammond S."/>
            <person name="Andersen M.R."/>
            <person name="Neff N."/>
            <person name="Passarelli B."/>
            <person name="Koh W."/>
            <person name="Fan H.C."/>
            <person name="Wang J."/>
            <person name="Gui Y."/>
            <person name="Lee K.H."/>
            <person name="Betenbaugh M.J."/>
            <person name="Quake S.R."/>
            <person name="Famili I."/>
            <person name="Palsson B.O."/>
            <person name="Wang J."/>
        </authorList>
    </citation>
    <scope>NUCLEOTIDE SEQUENCE [LARGE SCALE GENOMIC DNA]</scope>
    <source>
        <strain evidence="2">CHO K1 cell line</strain>
    </source>
</reference>
<organism evidence="1 2">
    <name type="scientific">Cricetulus griseus</name>
    <name type="common">Chinese hamster</name>
    <name type="synonym">Cricetulus barabensis griseus</name>
    <dbReference type="NCBI Taxonomy" id="10029"/>
    <lineage>
        <taxon>Eukaryota</taxon>
        <taxon>Metazoa</taxon>
        <taxon>Chordata</taxon>
        <taxon>Craniata</taxon>
        <taxon>Vertebrata</taxon>
        <taxon>Euteleostomi</taxon>
        <taxon>Mammalia</taxon>
        <taxon>Eutheria</taxon>
        <taxon>Euarchontoglires</taxon>
        <taxon>Glires</taxon>
        <taxon>Rodentia</taxon>
        <taxon>Myomorpha</taxon>
        <taxon>Muroidea</taxon>
        <taxon>Cricetidae</taxon>
        <taxon>Cricetinae</taxon>
        <taxon>Cricetulus</taxon>
    </lineage>
</organism>
<dbReference type="InParanoid" id="G3HDA7"/>
<proteinExistence type="predicted"/>
<sequence>MNQFNNDCCQLVARHQHASLLNSVAICYLDSQCVAAMHHLIKNGTLVSHRQ</sequence>